<dbReference type="EMBL" id="FXYH01000014">
    <property type="protein sequence ID" value="SMX47083.1"/>
    <property type="molecule type" value="Genomic_DNA"/>
</dbReference>
<dbReference type="RefSeq" id="WP_097805932.1">
    <property type="nucleotide sequence ID" value="NZ_FXYH01000014.1"/>
</dbReference>
<dbReference type="Proteomes" id="UP000220836">
    <property type="component" value="Unassembled WGS sequence"/>
</dbReference>
<dbReference type="AlphaFoldDB" id="A0A238KW94"/>
<reference evidence="1 2" key="1">
    <citation type="submission" date="2017-05" db="EMBL/GenBank/DDBJ databases">
        <authorList>
            <person name="Song R."/>
            <person name="Chenine A.L."/>
            <person name="Ruprecht R.M."/>
        </authorList>
    </citation>
    <scope>NUCLEOTIDE SEQUENCE [LARGE SCALE GENOMIC DNA]</scope>
    <source>
        <strain evidence="1 2">CECT 8663</strain>
    </source>
</reference>
<name>A0A238KW94_9RHOB</name>
<evidence type="ECO:0000313" key="2">
    <source>
        <dbReference type="Proteomes" id="UP000220836"/>
    </source>
</evidence>
<accession>A0A238KW94</accession>
<sequence length="90" mass="9712">MATKAELESELADLKRQLAERPVVVAEPEGDSVVEDAVNDNPETDPDSKPVDCETEITDLIAQLDDISHKKPLLLALGALTVGYLLGRSK</sequence>
<organism evidence="1 2">
    <name type="scientific">Pelagimonas varians</name>
    <dbReference type="NCBI Taxonomy" id="696760"/>
    <lineage>
        <taxon>Bacteria</taxon>
        <taxon>Pseudomonadati</taxon>
        <taxon>Pseudomonadota</taxon>
        <taxon>Alphaproteobacteria</taxon>
        <taxon>Rhodobacterales</taxon>
        <taxon>Roseobacteraceae</taxon>
        <taxon>Pelagimonas</taxon>
    </lineage>
</organism>
<gene>
    <name evidence="1" type="ORF">PEV8663_03467</name>
</gene>
<dbReference type="OrthoDB" id="7709324at2"/>
<evidence type="ECO:0000313" key="1">
    <source>
        <dbReference type="EMBL" id="SMX47083.1"/>
    </source>
</evidence>
<proteinExistence type="predicted"/>
<protein>
    <submittedName>
        <fullName evidence="1">Uncharacterized protein</fullName>
    </submittedName>
</protein>
<keyword evidence="2" id="KW-1185">Reference proteome</keyword>